<dbReference type="Proteomes" id="UP001249851">
    <property type="component" value="Unassembled WGS sequence"/>
</dbReference>
<name>A0AAD9QYI5_ACRCE</name>
<gene>
    <name evidence="1" type="ORF">P5673_005649</name>
</gene>
<reference evidence="1" key="2">
    <citation type="journal article" date="2023" name="Science">
        <title>Genomic signatures of disease resistance in endangered staghorn corals.</title>
        <authorList>
            <person name="Vollmer S.V."/>
            <person name="Selwyn J.D."/>
            <person name="Despard B.A."/>
            <person name="Roesel C.L."/>
        </authorList>
    </citation>
    <scope>NUCLEOTIDE SEQUENCE</scope>
    <source>
        <strain evidence="1">K2</strain>
    </source>
</reference>
<evidence type="ECO:0000313" key="2">
    <source>
        <dbReference type="Proteomes" id="UP001249851"/>
    </source>
</evidence>
<sequence>MKLQVQLMYTNLRSGHLVLLPDTLDQLFHLTTKDKNQQKIDGRMNDVEEVIGKITTLSLLSLAQQLRI</sequence>
<accession>A0AAD9QYI5</accession>
<protein>
    <submittedName>
        <fullName evidence="1">Uncharacterized protein</fullName>
    </submittedName>
</protein>
<dbReference type="AlphaFoldDB" id="A0AAD9QYI5"/>
<keyword evidence="2" id="KW-1185">Reference proteome</keyword>
<dbReference type="EMBL" id="JARQWQ010000009">
    <property type="protein sequence ID" value="KAK2569801.1"/>
    <property type="molecule type" value="Genomic_DNA"/>
</dbReference>
<comment type="caution">
    <text evidence="1">The sequence shown here is derived from an EMBL/GenBank/DDBJ whole genome shotgun (WGS) entry which is preliminary data.</text>
</comment>
<organism evidence="1 2">
    <name type="scientific">Acropora cervicornis</name>
    <name type="common">Staghorn coral</name>
    <dbReference type="NCBI Taxonomy" id="6130"/>
    <lineage>
        <taxon>Eukaryota</taxon>
        <taxon>Metazoa</taxon>
        <taxon>Cnidaria</taxon>
        <taxon>Anthozoa</taxon>
        <taxon>Hexacorallia</taxon>
        <taxon>Scleractinia</taxon>
        <taxon>Astrocoeniina</taxon>
        <taxon>Acroporidae</taxon>
        <taxon>Acropora</taxon>
    </lineage>
</organism>
<proteinExistence type="predicted"/>
<reference evidence="1" key="1">
    <citation type="journal article" date="2023" name="G3 (Bethesda)">
        <title>Whole genome assembly and annotation of the endangered Caribbean coral Acropora cervicornis.</title>
        <authorList>
            <person name="Selwyn J.D."/>
            <person name="Vollmer S.V."/>
        </authorList>
    </citation>
    <scope>NUCLEOTIDE SEQUENCE</scope>
    <source>
        <strain evidence="1">K2</strain>
    </source>
</reference>
<evidence type="ECO:0000313" key="1">
    <source>
        <dbReference type="EMBL" id="KAK2569801.1"/>
    </source>
</evidence>